<organism evidence="1 2">
    <name type="scientific">Salmonella enterica subsp. enterica serovar Inverness str. R8-3668</name>
    <dbReference type="NCBI Taxonomy" id="913075"/>
    <lineage>
        <taxon>Bacteria</taxon>
        <taxon>Pseudomonadati</taxon>
        <taxon>Pseudomonadota</taxon>
        <taxon>Gammaproteobacteria</taxon>
        <taxon>Enterobacterales</taxon>
        <taxon>Enterobacteriaceae</taxon>
        <taxon>Salmonella</taxon>
    </lineage>
</organism>
<accession>G5NAH5</accession>
<dbReference type="AlphaFoldDB" id="G5NAH5"/>
<gene>
    <name evidence="1" type="ORF">LTSEINV_1462</name>
</gene>
<proteinExistence type="predicted"/>
<name>G5NAH5_SALET</name>
<dbReference type="Proteomes" id="UP000003532">
    <property type="component" value="Unassembled WGS sequence"/>
</dbReference>
<feature type="non-terminal residue" evidence="1">
    <location>
        <position position="38"/>
    </location>
</feature>
<comment type="caution">
    <text evidence="1">The sequence shown here is derived from an EMBL/GenBank/DDBJ whole genome shotgun (WGS) entry which is preliminary data.</text>
</comment>
<evidence type="ECO:0000313" key="2">
    <source>
        <dbReference type="Proteomes" id="UP000003532"/>
    </source>
</evidence>
<protein>
    <submittedName>
        <fullName evidence="1">Uncharacterized protein</fullName>
    </submittedName>
</protein>
<reference evidence="1 2" key="1">
    <citation type="journal article" date="2011" name="BMC Genomics">
        <title>Genome sequencing reveals diversification of virulence factor content and possible host adaptation in distinct subpopulations of Salmonella enterica.</title>
        <authorList>
            <person name="den Bakker H.C."/>
            <person name="Moreno Switt A.I."/>
            <person name="Govoni G."/>
            <person name="Cummings C.A."/>
            <person name="Ranieri M.L."/>
            <person name="Degoricija L."/>
            <person name="Hoelzer K."/>
            <person name="Rodriguez-Rivera L.D."/>
            <person name="Brown S."/>
            <person name="Bolchacova E."/>
            <person name="Furtado M.R."/>
            <person name="Wiedmann M."/>
        </authorList>
    </citation>
    <scope>NUCLEOTIDE SEQUENCE [LARGE SCALE GENOMIC DNA]</scope>
    <source>
        <strain evidence="1 2">R8-3668</strain>
    </source>
</reference>
<evidence type="ECO:0000313" key="1">
    <source>
        <dbReference type="EMBL" id="EHC60349.1"/>
    </source>
</evidence>
<sequence length="38" mass="4111">MLADIAAGAENQNALRHVALLSGLKRRANRRGVNQDIP</sequence>
<dbReference type="EMBL" id="AFCO01000512">
    <property type="protein sequence ID" value="EHC60349.1"/>
    <property type="molecule type" value="Genomic_DNA"/>
</dbReference>